<gene>
    <name evidence="2" type="ORF">PACLA_8A028168</name>
</gene>
<keyword evidence="1" id="KW-0505">Motor protein</keyword>
<dbReference type="InterPro" id="IPR010926">
    <property type="entry name" value="Myosin_TH1"/>
</dbReference>
<proteinExistence type="inferred from homology"/>
<dbReference type="PROSITE" id="PS50096">
    <property type="entry name" value="IQ"/>
    <property type="match status" value="1"/>
</dbReference>
<dbReference type="Gene3D" id="1.20.5.4820">
    <property type="match status" value="1"/>
</dbReference>
<reference evidence="2" key="1">
    <citation type="submission" date="2020-04" db="EMBL/GenBank/DDBJ databases">
        <authorList>
            <person name="Alioto T."/>
            <person name="Alioto T."/>
            <person name="Gomez Garrido J."/>
        </authorList>
    </citation>
    <scope>NUCLEOTIDE SEQUENCE</scope>
    <source>
        <strain evidence="2">A484AB</strain>
    </source>
</reference>
<evidence type="ECO:0000256" key="1">
    <source>
        <dbReference type="PROSITE-ProRule" id="PRU00782"/>
    </source>
</evidence>
<keyword evidence="1" id="KW-0518">Myosin</keyword>
<organism evidence="2 3">
    <name type="scientific">Paramuricea clavata</name>
    <name type="common">Red gorgonian</name>
    <name type="synonym">Violescent sea-whip</name>
    <dbReference type="NCBI Taxonomy" id="317549"/>
    <lineage>
        <taxon>Eukaryota</taxon>
        <taxon>Metazoa</taxon>
        <taxon>Cnidaria</taxon>
        <taxon>Anthozoa</taxon>
        <taxon>Octocorallia</taxon>
        <taxon>Malacalcyonacea</taxon>
        <taxon>Plexauridae</taxon>
        <taxon>Paramuricea</taxon>
    </lineage>
</organism>
<evidence type="ECO:0000313" key="3">
    <source>
        <dbReference type="Proteomes" id="UP001152795"/>
    </source>
</evidence>
<name>A0A7D9JI92_PARCT</name>
<comment type="caution">
    <text evidence="1">Lacks conserved residue(s) required for the propagation of feature annotation.</text>
</comment>
<dbReference type="PROSITE" id="PS51456">
    <property type="entry name" value="MYOSIN_MOTOR"/>
    <property type="match status" value="1"/>
</dbReference>
<protein>
    <submittedName>
        <fullName evidence="2">Unconventional myosin-Id-like</fullName>
    </submittedName>
</protein>
<keyword evidence="3" id="KW-1185">Reference proteome</keyword>
<comment type="caution">
    <text evidence="2">The sequence shown here is derived from an EMBL/GenBank/DDBJ whole genome shotgun (WGS) entry which is preliminary data.</text>
</comment>
<evidence type="ECO:0000313" key="2">
    <source>
        <dbReference type="EMBL" id="CAB4030042.1"/>
    </source>
</evidence>
<dbReference type="InterPro" id="IPR001609">
    <property type="entry name" value="Myosin_head_motor_dom-like"/>
</dbReference>
<dbReference type="GO" id="GO:0003774">
    <property type="term" value="F:cytoskeletal motor activity"/>
    <property type="evidence" value="ECO:0007669"/>
    <property type="project" value="InterPro"/>
</dbReference>
<dbReference type="Pfam" id="PF06017">
    <property type="entry name" value="Myosin_TH1"/>
    <property type="match status" value="1"/>
</dbReference>
<dbReference type="SUPFAM" id="SSF52540">
    <property type="entry name" value="P-loop containing nucleoside triphosphate hydrolases"/>
    <property type="match status" value="1"/>
</dbReference>
<dbReference type="Proteomes" id="UP001152795">
    <property type="component" value="Unassembled WGS sequence"/>
</dbReference>
<accession>A0A7D9JI92</accession>
<dbReference type="AlphaFoldDB" id="A0A7D9JI92"/>
<dbReference type="OrthoDB" id="6108017at2759"/>
<dbReference type="EMBL" id="CACRXK020016586">
    <property type="protein sequence ID" value="CAB4030042.1"/>
    <property type="molecule type" value="Genomic_DNA"/>
</dbReference>
<dbReference type="InterPro" id="IPR027417">
    <property type="entry name" value="P-loop_NTPase"/>
</dbReference>
<dbReference type="GO" id="GO:0016459">
    <property type="term" value="C:myosin complex"/>
    <property type="evidence" value="ECO:0007669"/>
    <property type="project" value="UniProtKB-KW"/>
</dbReference>
<comment type="similarity">
    <text evidence="1">Belongs to the TRAFAC class myosin-kinesin ATPase superfamily. Myosin family.</text>
</comment>
<keyword evidence="1" id="KW-0009">Actin-binding</keyword>
<dbReference type="GO" id="GO:0003779">
    <property type="term" value="F:actin binding"/>
    <property type="evidence" value="ECO:0007669"/>
    <property type="project" value="UniProtKB-KW"/>
</dbReference>
<dbReference type="PROSITE" id="PS51757">
    <property type="entry name" value="TH1"/>
    <property type="match status" value="1"/>
</dbReference>
<dbReference type="GO" id="GO:0005524">
    <property type="term" value="F:ATP binding"/>
    <property type="evidence" value="ECO:0007669"/>
    <property type="project" value="InterPro"/>
</dbReference>
<sequence length="360" mass="41598">MICSSTWPNYNGNDKSGVQALLTAVNLEKDAEYGKTKIFIRTPQSITTLEEMRSAKIPELVELLQRNIRGGLARQFVRKLRAKKKIITCYRHWKMKVYLNKIVEAFRNVRSMRDLGKSVSWPVPPKAIETFINQLKIVHGRWRAWMIISKIPEAEREEVHLKASAAEALDGRRKEWGCKRRWKGDYMSLDSENRNANRFRFLIETYKVKYQFRQVLFSSQAKKVNLHSQVSDRIILFTDSCILKLNPKYKVLKQISYKEATGIALTSGVDQLLVLKFPGNDLVICFHNPGNEDRVTEALGVAFQRMRKAKRETPDVKVEDELSCVLGSRERTIFIRPAANQKIPNFKKNGSRDLLLLAVQ</sequence>